<dbReference type="Proteomes" id="UP000247892">
    <property type="component" value="Unassembled WGS sequence"/>
</dbReference>
<reference evidence="1 2" key="1">
    <citation type="submission" date="2016-07" db="EMBL/GenBank/DDBJ databases">
        <title>Draft genome sequence of Prauserella sp. YIM 121212, isolated from alkaline soil.</title>
        <authorList>
            <person name="Ruckert C."/>
            <person name="Albersmeier A."/>
            <person name="Jiang C.-L."/>
            <person name="Jiang Y."/>
            <person name="Kalinowski J."/>
            <person name="Schneider O."/>
            <person name="Winkler A."/>
            <person name="Zotchev S.B."/>
        </authorList>
    </citation>
    <scope>NUCLEOTIDE SEQUENCE [LARGE SCALE GENOMIC DNA]</scope>
    <source>
        <strain evidence="1 2">YIM 121212</strain>
    </source>
</reference>
<proteinExistence type="predicted"/>
<gene>
    <name evidence="1" type="ORF">BA062_07055</name>
</gene>
<accession>A0A318LR87</accession>
<name>A0A318LR87_9PSEU</name>
<evidence type="ECO:0000313" key="2">
    <source>
        <dbReference type="Proteomes" id="UP000247892"/>
    </source>
</evidence>
<evidence type="ECO:0000313" key="1">
    <source>
        <dbReference type="EMBL" id="PXY37243.1"/>
    </source>
</evidence>
<organism evidence="1 2">
    <name type="scientific">Prauserella flavalba</name>
    <dbReference type="NCBI Taxonomy" id="1477506"/>
    <lineage>
        <taxon>Bacteria</taxon>
        <taxon>Bacillati</taxon>
        <taxon>Actinomycetota</taxon>
        <taxon>Actinomycetes</taxon>
        <taxon>Pseudonocardiales</taxon>
        <taxon>Pseudonocardiaceae</taxon>
        <taxon>Prauserella</taxon>
    </lineage>
</organism>
<sequence>MAGVDTMTILDSHSSRVGHDHLLDGARPSTELAGFLVPQPLPITRTTARCTRPYQEPQRIRLLVREQAAEIVAAMGPAALEIIADFRARRWAFTADDGEDPIGTELARARAAEWHRIATSVSTLMTL</sequence>
<dbReference type="EMBL" id="MASU01000004">
    <property type="protein sequence ID" value="PXY37243.1"/>
    <property type="molecule type" value="Genomic_DNA"/>
</dbReference>
<protein>
    <submittedName>
        <fullName evidence="1">Uncharacterized protein</fullName>
    </submittedName>
</protein>
<keyword evidence="2" id="KW-1185">Reference proteome</keyword>
<dbReference type="AlphaFoldDB" id="A0A318LR87"/>
<comment type="caution">
    <text evidence="1">The sequence shown here is derived from an EMBL/GenBank/DDBJ whole genome shotgun (WGS) entry which is preliminary data.</text>
</comment>